<dbReference type="InterPro" id="IPR044750">
    <property type="entry name" value="C2_SRC2/BAP"/>
</dbReference>
<dbReference type="CDD" id="cd04051">
    <property type="entry name" value="C2_SRC2_like"/>
    <property type="match status" value="1"/>
</dbReference>
<dbReference type="Pfam" id="PF00168">
    <property type="entry name" value="C2"/>
    <property type="match status" value="1"/>
</dbReference>
<evidence type="ECO:0000256" key="1">
    <source>
        <dbReference type="SAM" id="MobiDB-lite"/>
    </source>
</evidence>
<dbReference type="Gene3D" id="2.60.40.150">
    <property type="entry name" value="C2 domain"/>
    <property type="match status" value="1"/>
</dbReference>
<dbReference type="AlphaFoldDB" id="A0A124SH13"/>
<dbReference type="OrthoDB" id="1909968at2759"/>
<dbReference type="STRING" id="59895.A0A124SH13"/>
<evidence type="ECO:0000259" key="2">
    <source>
        <dbReference type="PROSITE" id="PS50004"/>
    </source>
</evidence>
<dbReference type="PROSITE" id="PS50004">
    <property type="entry name" value="C2"/>
    <property type="match status" value="1"/>
</dbReference>
<dbReference type="Proteomes" id="UP000243975">
    <property type="component" value="Unassembled WGS sequence"/>
</dbReference>
<dbReference type="PANTHER" id="PTHR32246">
    <property type="entry name" value="INGRESSION PROTEIN FIC1"/>
    <property type="match status" value="1"/>
</dbReference>
<evidence type="ECO:0000313" key="4">
    <source>
        <dbReference type="Proteomes" id="UP000243975"/>
    </source>
</evidence>
<evidence type="ECO:0000313" key="3">
    <source>
        <dbReference type="EMBL" id="KVI08116.1"/>
    </source>
</evidence>
<feature type="region of interest" description="Disordered" evidence="1">
    <location>
        <begin position="240"/>
        <end position="281"/>
    </location>
</feature>
<organism evidence="3 4">
    <name type="scientific">Cynara cardunculus var. scolymus</name>
    <name type="common">Globe artichoke</name>
    <name type="synonym">Cynara scolymus</name>
    <dbReference type="NCBI Taxonomy" id="59895"/>
    <lineage>
        <taxon>Eukaryota</taxon>
        <taxon>Viridiplantae</taxon>
        <taxon>Streptophyta</taxon>
        <taxon>Embryophyta</taxon>
        <taxon>Tracheophyta</taxon>
        <taxon>Spermatophyta</taxon>
        <taxon>Magnoliopsida</taxon>
        <taxon>eudicotyledons</taxon>
        <taxon>Gunneridae</taxon>
        <taxon>Pentapetalae</taxon>
        <taxon>asterids</taxon>
        <taxon>campanulids</taxon>
        <taxon>Asterales</taxon>
        <taxon>Asteraceae</taxon>
        <taxon>Carduoideae</taxon>
        <taxon>Cardueae</taxon>
        <taxon>Carduinae</taxon>
        <taxon>Cynara</taxon>
    </lineage>
</organism>
<name>A0A124SH13_CYNCS</name>
<reference evidence="3 4" key="1">
    <citation type="journal article" date="2016" name="Sci. Rep.">
        <title>The genome sequence of the outbreeding globe artichoke constructed de novo incorporating a phase-aware low-pass sequencing strategy of F1 progeny.</title>
        <authorList>
            <person name="Scaglione D."/>
            <person name="Reyes-Chin-Wo S."/>
            <person name="Acquadro A."/>
            <person name="Froenicke L."/>
            <person name="Portis E."/>
            <person name="Beitel C."/>
            <person name="Tirone M."/>
            <person name="Mauro R."/>
            <person name="Lo Monaco A."/>
            <person name="Mauromicale G."/>
            <person name="Faccioli P."/>
            <person name="Cattivelli L."/>
            <person name="Rieseberg L."/>
            <person name="Michelmore R."/>
            <person name="Lanteri S."/>
        </authorList>
    </citation>
    <scope>NUCLEOTIDE SEQUENCE [LARGE SCALE GENOMIC DNA]</scope>
    <source>
        <strain evidence="3">2C</strain>
    </source>
</reference>
<comment type="caution">
    <text evidence="3">The sequence shown here is derived from an EMBL/GenBank/DDBJ whole genome shotgun (WGS) entry which is preliminary data.</text>
</comment>
<dbReference type="Gramene" id="KVI08116">
    <property type="protein sequence ID" value="KVI08116"/>
    <property type="gene ID" value="Ccrd_013515"/>
</dbReference>
<dbReference type="GO" id="GO:0006952">
    <property type="term" value="P:defense response"/>
    <property type="evidence" value="ECO:0007669"/>
    <property type="project" value="InterPro"/>
</dbReference>
<gene>
    <name evidence="3" type="ORF">Ccrd_013515</name>
</gene>
<proteinExistence type="predicted"/>
<dbReference type="EMBL" id="LEKV01001280">
    <property type="protein sequence ID" value="KVI08116.1"/>
    <property type="molecule type" value="Genomic_DNA"/>
</dbReference>
<dbReference type="SUPFAM" id="SSF49562">
    <property type="entry name" value="C2 domain (Calcium/lipid-binding domain, CaLB)"/>
    <property type="match status" value="1"/>
</dbReference>
<accession>A0A124SH13</accession>
<protein>
    <submittedName>
        <fullName evidence="3">C2 calcium-dependent membrane targeting</fullName>
    </submittedName>
</protein>
<dbReference type="PANTHER" id="PTHR32246:SF143">
    <property type="entry name" value="CALCIUM-DEPENDENT LIPID-BINDING (CALB DOMAIN) FAMILY PROTEIN"/>
    <property type="match status" value="1"/>
</dbReference>
<dbReference type="OMA" id="PHYMSSP"/>
<sequence length="426" mass="47257">MAPAKPHQLLEITIMSAQDLQPVARKMKTYATTWLHDNHKLSTRIDNKGGNNPTWNDKFVFRVDDEFLRCEASTLTVEIYSTHWFRDSLIGTVRVLVGNLVPPSQSFKPPYNGGMRCVALQVRRPSGRTQGVLNIGVAVLDSSMRSLPLYRQLSASAVGFRDLMGMEDDESQYDPKDPVPFVKPKLFRSKSEKSSMLDGSSVANSSMVAAPLKIQKQGSMLSESELWGSLMANGKIGKSSSVISGAEPQEKSKSKPNGKLKKANSVISSSTSNTNYIFRPPPKPYSMLSGSEIEPSSSEAMSTMERRYPLEDDMNSSILDSWSLNESEEGLRSKLDRWRSQLPPLYDRRFSSTTSSTISRRKKRHTDGGDNGVFSIFWNICGYECQCVCGQPSSAKTTKAKPRNPRLRSSSSIESGSNRSNSSMSF</sequence>
<dbReference type="SMART" id="SM00239">
    <property type="entry name" value="C2"/>
    <property type="match status" value="1"/>
</dbReference>
<dbReference type="InterPro" id="IPR000008">
    <property type="entry name" value="C2_dom"/>
</dbReference>
<feature type="region of interest" description="Disordered" evidence="1">
    <location>
        <begin position="394"/>
        <end position="426"/>
    </location>
</feature>
<dbReference type="InterPro" id="IPR035892">
    <property type="entry name" value="C2_domain_sf"/>
</dbReference>
<feature type="domain" description="C2" evidence="2">
    <location>
        <begin position="1"/>
        <end position="111"/>
    </location>
</feature>
<feature type="compositionally biased region" description="Low complexity" evidence="1">
    <location>
        <begin position="407"/>
        <end position="426"/>
    </location>
</feature>
<keyword evidence="4" id="KW-1185">Reference proteome</keyword>